<accession>A0A4U5LVU1</accession>
<dbReference type="EMBL" id="AZBU02000011">
    <property type="protein sequence ID" value="TKR60276.1"/>
    <property type="molecule type" value="Genomic_DNA"/>
</dbReference>
<evidence type="ECO:0000256" key="1">
    <source>
        <dbReference type="SAM" id="SignalP"/>
    </source>
</evidence>
<keyword evidence="3" id="KW-1185">Reference proteome</keyword>
<dbReference type="AlphaFoldDB" id="A0A4U5LVU1"/>
<evidence type="ECO:0000313" key="2">
    <source>
        <dbReference type="EMBL" id="TKR60276.1"/>
    </source>
</evidence>
<sequence>MNSYINISQFIFIPVLLLAQSYSPVVIRTVFEPKPSHSSQNLFSLSARIIAERNTRNAPFAKRKTSMFFALFRSSAPPLFSSEISRSRSRN</sequence>
<dbReference type="Proteomes" id="UP000298663">
    <property type="component" value="Unassembled WGS sequence"/>
</dbReference>
<proteinExistence type="predicted"/>
<feature type="signal peptide" evidence="1">
    <location>
        <begin position="1"/>
        <end position="19"/>
    </location>
</feature>
<name>A0A4U5LVU1_STECR</name>
<gene>
    <name evidence="2" type="ORF">L596_027549</name>
</gene>
<evidence type="ECO:0000313" key="3">
    <source>
        <dbReference type="Proteomes" id="UP000298663"/>
    </source>
</evidence>
<protein>
    <recommendedName>
        <fullName evidence="4">Secreted protein</fullName>
    </recommendedName>
</protein>
<organism evidence="2 3">
    <name type="scientific">Steinernema carpocapsae</name>
    <name type="common">Entomopathogenic nematode</name>
    <dbReference type="NCBI Taxonomy" id="34508"/>
    <lineage>
        <taxon>Eukaryota</taxon>
        <taxon>Metazoa</taxon>
        <taxon>Ecdysozoa</taxon>
        <taxon>Nematoda</taxon>
        <taxon>Chromadorea</taxon>
        <taxon>Rhabditida</taxon>
        <taxon>Tylenchina</taxon>
        <taxon>Panagrolaimomorpha</taxon>
        <taxon>Strongyloidoidea</taxon>
        <taxon>Steinernematidae</taxon>
        <taxon>Steinernema</taxon>
    </lineage>
</organism>
<evidence type="ECO:0008006" key="4">
    <source>
        <dbReference type="Google" id="ProtNLM"/>
    </source>
</evidence>
<reference evidence="2 3" key="1">
    <citation type="journal article" date="2015" name="Genome Biol.">
        <title>Comparative genomics of Steinernema reveals deeply conserved gene regulatory networks.</title>
        <authorList>
            <person name="Dillman A.R."/>
            <person name="Macchietto M."/>
            <person name="Porter C.F."/>
            <person name="Rogers A."/>
            <person name="Williams B."/>
            <person name="Antoshechkin I."/>
            <person name="Lee M.M."/>
            <person name="Goodwin Z."/>
            <person name="Lu X."/>
            <person name="Lewis E.E."/>
            <person name="Goodrich-Blair H."/>
            <person name="Stock S.P."/>
            <person name="Adams B.J."/>
            <person name="Sternberg P.W."/>
            <person name="Mortazavi A."/>
        </authorList>
    </citation>
    <scope>NUCLEOTIDE SEQUENCE [LARGE SCALE GENOMIC DNA]</scope>
    <source>
        <strain evidence="2 3">ALL</strain>
    </source>
</reference>
<feature type="chain" id="PRO_5020425331" description="Secreted protein" evidence="1">
    <location>
        <begin position="20"/>
        <end position="91"/>
    </location>
</feature>
<keyword evidence="1" id="KW-0732">Signal</keyword>
<comment type="caution">
    <text evidence="2">The sequence shown here is derived from an EMBL/GenBank/DDBJ whole genome shotgun (WGS) entry which is preliminary data.</text>
</comment>
<reference evidence="2 3" key="2">
    <citation type="journal article" date="2019" name="G3 (Bethesda)">
        <title>Hybrid Assembly of the Genome of the Entomopathogenic Nematode Steinernema carpocapsae Identifies the X-Chromosome.</title>
        <authorList>
            <person name="Serra L."/>
            <person name="Macchietto M."/>
            <person name="Macias-Munoz A."/>
            <person name="McGill C.J."/>
            <person name="Rodriguez I.M."/>
            <person name="Rodriguez B."/>
            <person name="Murad R."/>
            <person name="Mortazavi A."/>
        </authorList>
    </citation>
    <scope>NUCLEOTIDE SEQUENCE [LARGE SCALE GENOMIC DNA]</scope>
    <source>
        <strain evidence="2 3">ALL</strain>
    </source>
</reference>